<evidence type="ECO:0000256" key="1">
    <source>
        <dbReference type="ARBA" id="ARBA00004383"/>
    </source>
</evidence>
<evidence type="ECO:0000256" key="7">
    <source>
        <dbReference type="ARBA" id="ARBA00022927"/>
    </source>
</evidence>
<dbReference type="GO" id="GO:0015031">
    <property type="term" value="P:protein transport"/>
    <property type="evidence" value="ECO:0007669"/>
    <property type="project" value="UniProtKB-UniRule"/>
</dbReference>
<evidence type="ECO:0000256" key="9">
    <source>
        <dbReference type="ARBA" id="ARBA00023136"/>
    </source>
</evidence>
<evidence type="ECO:0000259" key="11">
    <source>
        <dbReference type="PROSITE" id="PS52015"/>
    </source>
</evidence>
<evidence type="ECO:0000256" key="2">
    <source>
        <dbReference type="ARBA" id="ARBA00006555"/>
    </source>
</evidence>
<dbReference type="GO" id="GO:0031992">
    <property type="term" value="F:energy transducer activity"/>
    <property type="evidence" value="ECO:0007669"/>
    <property type="project" value="InterPro"/>
</dbReference>
<keyword evidence="7 10" id="KW-0653">Protein transport</keyword>
<dbReference type="EMBL" id="FNLN01000017">
    <property type="protein sequence ID" value="SDU01259.1"/>
    <property type="molecule type" value="Genomic_DNA"/>
</dbReference>
<gene>
    <name evidence="12" type="ORF">SAMN05216406_11712</name>
</gene>
<keyword evidence="9 10" id="KW-0472">Membrane</keyword>
<evidence type="ECO:0000256" key="3">
    <source>
        <dbReference type="ARBA" id="ARBA00022448"/>
    </source>
</evidence>
<dbReference type="PANTHER" id="PTHR33446">
    <property type="entry name" value="PROTEIN TONB-RELATED"/>
    <property type="match status" value="1"/>
</dbReference>
<name>A0A1H2F1S1_9PROT</name>
<dbReference type="AlphaFoldDB" id="A0A1H2F1S1"/>
<evidence type="ECO:0000313" key="13">
    <source>
        <dbReference type="Proteomes" id="UP000182882"/>
    </source>
</evidence>
<evidence type="ECO:0000256" key="6">
    <source>
        <dbReference type="ARBA" id="ARBA00022692"/>
    </source>
</evidence>
<dbReference type="InterPro" id="IPR051045">
    <property type="entry name" value="TonB-dependent_transducer"/>
</dbReference>
<protein>
    <recommendedName>
        <fullName evidence="10">Protein TonB</fullName>
    </recommendedName>
</protein>
<organism evidence="12 13">
    <name type="scientific">Nitrosomonas ureae</name>
    <dbReference type="NCBI Taxonomy" id="44577"/>
    <lineage>
        <taxon>Bacteria</taxon>
        <taxon>Pseudomonadati</taxon>
        <taxon>Pseudomonadota</taxon>
        <taxon>Betaproteobacteria</taxon>
        <taxon>Nitrosomonadales</taxon>
        <taxon>Nitrosomonadaceae</taxon>
        <taxon>Nitrosomonas</taxon>
    </lineage>
</organism>
<dbReference type="Gene3D" id="3.30.1150.10">
    <property type="match status" value="1"/>
</dbReference>
<keyword evidence="13" id="KW-1185">Reference proteome</keyword>
<dbReference type="RefSeq" id="WP_062559401.1">
    <property type="nucleotide sequence ID" value="NZ_CP013341.1"/>
</dbReference>
<dbReference type="Proteomes" id="UP000182882">
    <property type="component" value="Unassembled WGS sequence"/>
</dbReference>
<accession>A0A1H2F1S1</accession>
<keyword evidence="4 10" id="KW-1003">Cell membrane</keyword>
<comment type="similarity">
    <text evidence="2 10">Belongs to the TonB family.</text>
</comment>
<dbReference type="InterPro" id="IPR006260">
    <property type="entry name" value="TonB/TolA_C"/>
</dbReference>
<dbReference type="KEGG" id="nur:ATY38_11325"/>
<dbReference type="Pfam" id="PF03544">
    <property type="entry name" value="TonB_C"/>
    <property type="match status" value="1"/>
</dbReference>
<dbReference type="SUPFAM" id="SSF74653">
    <property type="entry name" value="TolA/TonB C-terminal domain"/>
    <property type="match status" value="1"/>
</dbReference>
<keyword evidence="3 10" id="KW-0813">Transport</keyword>
<dbReference type="InterPro" id="IPR037682">
    <property type="entry name" value="TonB_C"/>
</dbReference>
<keyword evidence="6 10" id="KW-0812">Transmembrane</keyword>
<keyword evidence="10" id="KW-0735">Signal-anchor</keyword>
<dbReference type="GO" id="GO:0098797">
    <property type="term" value="C:plasma membrane protein complex"/>
    <property type="evidence" value="ECO:0007669"/>
    <property type="project" value="TreeGrafter"/>
</dbReference>
<keyword evidence="5 10" id="KW-0997">Cell inner membrane</keyword>
<dbReference type="PROSITE" id="PS52015">
    <property type="entry name" value="TONB_CTD"/>
    <property type="match status" value="1"/>
</dbReference>
<dbReference type="InterPro" id="IPR003538">
    <property type="entry name" value="TonB"/>
</dbReference>
<dbReference type="GO" id="GO:0030288">
    <property type="term" value="C:outer membrane-bounded periplasmic space"/>
    <property type="evidence" value="ECO:0007669"/>
    <property type="project" value="InterPro"/>
</dbReference>
<evidence type="ECO:0000313" key="12">
    <source>
        <dbReference type="EMBL" id="SDU01259.1"/>
    </source>
</evidence>
<evidence type="ECO:0000256" key="4">
    <source>
        <dbReference type="ARBA" id="ARBA00022475"/>
    </source>
</evidence>
<comment type="subcellular location">
    <subcellularLocation>
        <location evidence="1 10">Cell inner membrane</location>
        <topology evidence="1 10">Single-pass membrane protein</topology>
        <orientation evidence="1 10">Periplasmic side</orientation>
    </subcellularLocation>
</comment>
<feature type="transmembrane region" description="Helical" evidence="10">
    <location>
        <begin position="21"/>
        <end position="39"/>
    </location>
</feature>
<sequence>MQSLSWKNSEYFEQQQRLISLPGLLFVLIVHAALFYFLWNQRLIPAPDQVVTLFAELIAPSISRAAPEALPEPVPVKLQPAKKPVVKPKQERLVAKAPVIPKQEYIESAPEPSPAADLVLNQIGESGTLSDSAPAQMPTGPVTLTSELSVSCPKLSPPTYPAISRRMGEEGKLVLRVELDESGRIDEAKILNSSGYERLDTAALTAVKSWHCNPSLRNGQPVRAVALQPFNFVLQGN</sequence>
<dbReference type="PANTHER" id="PTHR33446:SF2">
    <property type="entry name" value="PROTEIN TONB"/>
    <property type="match status" value="1"/>
</dbReference>
<evidence type="ECO:0000256" key="5">
    <source>
        <dbReference type="ARBA" id="ARBA00022519"/>
    </source>
</evidence>
<dbReference type="GO" id="GO:0055085">
    <property type="term" value="P:transmembrane transport"/>
    <property type="evidence" value="ECO:0007669"/>
    <property type="project" value="InterPro"/>
</dbReference>
<dbReference type="NCBIfam" id="TIGR01352">
    <property type="entry name" value="tonB_Cterm"/>
    <property type="match status" value="1"/>
</dbReference>
<proteinExistence type="inferred from homology"/>
<dbReference type="GO" id="GO:0015891">
    <property type="term" value="P:siderophore transport"/>
    <property type="evidence" value="ECO:0007669"/>
    <property type="project" value="InterPro"/>
</dbReference>
<dbReference type="PRINTS" id="PR01374">
    <property type="entry name" value="TONBPROTEIN"/>
</dbReference>
<evidence type="ECO:0000256" key="8">
    <source>
        <dbReference type="ARBA" id="ARBA00022989"/>
    </source>
</evidence>
<evidence type="ECO:0000256" key="10">
    <source>
        <dbReference type="RuleBase" id="RU362123"/>
    </source>
</evidence>
<feature type="domain" description="TonB C-terminal" evidence="11">
    <location>
        <begin position="145"/>
        <end position="237"/>
    </location>
</feature>
<comment type="function">
    <text evidence="10">Interacts with outer membrane receptor proteins that carry out high-affinity binding and energy dependent uptake into the periplasmic space of specific substrates. It could act to transduce energy from the cytoplasmic membrane to specific energy-requiring processes in the outer membrane, resulting in the release into the periplasm of ligands bound by these outer membrane proteins.</text>
</comment>
<keyword evidence="8 10" id="KW-1133">Transmembrane helix</keyword>
<reference evidence="13" key="1">
    <citation type="submission" date="2016-10" db="EMBL/GenBank/DDBJ databases">
        <authorList>
            <person name="Varghese N."/>
            <person name="Submissions S."/>
        </authorList>
    </citation>
    <scope>NUCLEOTIDE SEQUENCE [LARGE SCALE GENOMIC DNA]</scope>
    <source>
        <strain evidence="13">Nm10</strain>
    </source>
</reference>